<keyword evidence="7" id="KW-1185">Reference proteome</keyword>
<name>A0A1G9WPJ3_9FIRM</name>
<comment type="catalytic activity">
    <reaction evidence="5">
        <text>O-phospho-L-tyrosyl-[protein] + H2O = L-tyrosyl-[protein] + phosphate</text>
        <dbReference type="Rhea" id="RHEA:10684"/>
        <dbReference type="Rhea" id="RHEA-COMP:10136"/>
        <dbReference type="Rhea" id="RHEA-COMP:20101"/>
        <dbReference type="ChEBI" id="CHEBI:15377"/>
        <dbReference type="ChEBI" id="CHEBI:43474"/>
        <dbReference type="ChEBI" id="CHEBI:46858"/>
        <dbReference type="ChEBI" id="CHEBI:61978"/>
        <dbReference type="EC" id="3.1.3.48"/>
    </reaction>
</comment>
<dbReference type="GO" id="GO:0004725">
    <property type="term" value="F:protein tyrosine phosphatase activity"/>
    <property type="evidence" value="ECO:0007669"/>
    <property type="project" value="UniProtKB-EC"/>
</dbReference>
<reference evidence="6 7" key="1">
    <citation type="submission" date="2016-10" db="EMBL/GenBank/DDBJ databases">
        <authorList>
            <person name="de Groot N.N."/>
        </authorList>
    </citation>
    <scope>NUCLEOTIDE SEQUENCE [LARGE SCALE GENOMIC DNA]</scope>
    <source>
        <strain evidence="6 7">DSM 1736</strain>
    </source>
</reference>
<dbReference type="InterPro" id="IPR016667">
    <property type="entry name" value="Caps_polysacc_synth_CpsB/CapC"/>
</dbReference>
<evidence type="ECO:0000313" key="6">
    <source>
        <dbReference type="EMBL" id="SDM86086.1"/>
    </source>
</evidence>
<dbReference type="EC" id="3.1.3.48" evidence="2"/>
<dbReference type="PIRSF" id="PIRSF016557">
    <property type="entry name" value="Caps_synth_CpsB"/>
    <property type="match status" value="1"/>
</dbReference>
<dbReference type="EMBL" id="FNHB01000008">
    <property type="protein sequence ID" value="SDM86086.1"/>
    <property type="molecule type" value="Genomic_DNA"/>
</dbReference>
<evidence type="ECO:0000256" key="5">
    <source>
        <dbReference type="ARBA" id="ARBA00051722"/>
    </source>
</evidence>
<keyword evidence="3" id="KW-0378">Hydrolase</keyword>
<comment type="similarity">
    <text evidence="1">Belongs to the metallo-dependent hydrolases superfamily. CpsB/CapC family.</text>
</comment>
<dbReference type="PANTHER" id="PTHR39181">
    <property type="entry name" value="TYROSINE-PROTEIN PHOSPHATASE YWQE"/>
    <property type="match status" value="1"/>
</dbReference>
<organism evidence="6 7">
    <name type="scientific">Dendrosporobacter quercicolus</name>
    <dbReference type="NCBI Taxonomy" id="146817"/>
    <lineage>
        <taxon>Bacteria</taxon>
        <taxon>Bacillati</taxon>
        <taxon>Bacillota</taxon>
        <taxon>Negativicutes</taxon>
        <taxon>Selenomonadales</taxon>
        <taxon>Sporomusaceae</taxon>
        <taxon>Dendrosporobacter</taxon>
    </lineage>
</organism>
<dbReference type="SUPFAM" id="SSF89550">
    <property type="entry name" value="PHP domain-like"/>
    <property type="match status" value="1"/>
</dbReference>
<dbReference type="OrthoDB" id="9788539at2"/>
<protein>
    <recommendedName>
        <fullName evidence="2">protein-tyrosine-phosphatase</fullName>
        <ecNumber evidence="2">3.1.3.48</ecNumber>
    </recommendedName>
</protein>
<dbReference type="InterPro" id="IPR016195">
    <property type="entry name" value="Pol/histidinol_Pase-like"/>
</dbReference>
<accession>A0A1G9WPJ3</accession>
<dbReference type="Gene3D" id="3.20.20.140">
    <property type="entry name" value="Metal-dependent hydrolases"/>
    <property type="match status" value="1"/>
</dbReference>
<dbReference type="AlphaFoldDB" id="A0A1G9WPJ3"/>
<gene>
    <name evidence="6" type="ORF">SAMN04488502_10839</name>
</gene>
<dbReference type="GO" id="GO:0030145">
    <property type="term" value="F:manganese ion binding"/>
    <property type="evidence" value="ECO:0007669"/>
    <property type="project" value="InterPro"/>
</dbReference>
<dbReference type="Proteomes" id="UP000214880">
    <property type="component" value="Unassembled WGS sequence"/>
</dbReference>
<evidence type="ECO:0000256" key="1">
    <source>
        <dbReference type="ARBA" id="ARBA00005750"/>
    </source>
</evidence>
<evidence type="ECO:0000256" key="2">
    <source>
        <dbReference type="ARBA" id="ARBA00013064"/>
    </source>
</evidence>
<dbReference type="STRING" id="146817.SAMN04488502_10839"/>
<sequence>MFDLHIHIIPGIDDGAKDEKTTREMLKIAAAQGTTHMVATPHVIEGDWLPDWETILSHCENLRQAAGDLGLNLTLYPGGEIAMSMDILDLIKGPGPYCLNGGRYLLVEFPAAEIPDFADDFFFTLQTRGVTPVIAHPERHPVIARQPERLAQWINRGILTQVNCTSLAGKMGERTRLTAELLVANQMIYSLGSDAHGLRTRNPGMREGVAKLEALLGSAGARRIMYEQPLAIVNSQEVAIREINQIVQQSRPNLLTRLIRKYF</sequence>
<proteinExistence type="inferred from homology"/>
<dbReference type="PANTHER" id="PTHR39181:SF1">
    <property type="entry name" value="TYROSINE-PROTEIN PHOSPHATASE YWQE"/>
    <property type="match status" value="1"/>
</dbReference>
<dbReference type="Pfam" id="PF19567">
    <property type="entry name" value="CpsB_CapC"/>
    <property type="match status" value="1"/>
</dbReference>
<evidence type="ECO:0000256" key="3">
    <source>
        <dbReference type="ARBA" id="ARBA00022801"/>
    </source>
</evidence>
<dbReference type="RefSeq" id="WP_092074262.1">
    <property type="nucleotide sequence ID" value="NZ_FNHB01000008.1"/>
</dbReference>
<keyword evidence="4" id="KW-0904">Protein phosphatase</keyword>
<evidence type="ECO:0000313" key="7">
    <source>
        <dbReference type="Proteomes" id="UP000214880"/>
    </source>
</evidence>
<evidence type="ECO:0000256" key="4">
    <source>
        <dbReference type="ARBA" id="ARBA00022912"/>
    </source>
</evidence>